<keyword evidence="2" id="KW-0288">FMN</keyword>
<protein>
    <recommendedName>
        <fullName evidence="4">Nitroreductase domain-containing protein</fullName>
    </recommendedName>
</protein>
<dbReference type="Pfam" id="PF00881">
    <property type="entry name" value="Nitroreductase"/>
    <property type="match status" value="1"/>
</dbReference>
<evidence type="ECO:0000256" key="3">
    <source>
        <dbReference type="ARBA" id="ARBA00023002"/>
    </source>
</evidence>
<dbReference type="InterPro" id="IPR050627">
    <property type="entry name" value="Nitroreductase/BluB"/>
</dbReference>
<accession>A0A381W5Z1</accession>
<dbReference type="AlphaFoldDB" id="A0A381W5Z1"/>
<dbReference type="PANTHER" id="PTHR23026">
    <property type="entry name" value="NADPH NITROREDUCTASE"/>
    <property type="match status" value="1"/>
</dbReference>
<evidence type="ECO:0000313" key="5">
    <source>
        <dbReference type="EMBL" id="SVA47934.1"/>
    </source>
</evidence>
<keyword evidence="1" id="KW-0285">Flavoprotein</keyword>
<sequence length="210" mass="23248">MNSTMDVFDVMYHCRSMRRLDKKPVPAELLVKLVDAANQAPSGSNMQNARWLVVTDNNIKKELADLNRKGVESYIGPQKSRPDALPHQSKDKRLRMLDAVIWQMEHMHEVPAIIMACMEFGSPADEVKVGHGSGSIWPGVQNLLLAARALGLGATPTTLALGDRQAVSNVLKLPSTMAAYCLIPVGYPLGRFGSVARKPVEEIMRWDQWS</sequence>
<dbReference type="InterPro" id="IPR029479">
    <property type="entry name" value="Nitroreductase"/>
</dbReference>
<evidence type="ECO:0000256" key="2">
    <source>
        <dbReference type="ARBA" id="ARBA00022643"/>
    </source>
</evidence>
<dbReference type="SUPFAM" id="SSF55469">
    <property type="entry name" value="FMN-dependent nitroreductase-like"/>
    <property type="match status" value="1"/>
</dbReference>
<dbReference type="GO" id="GO:0016491">
    <property type="term" value="F:oxidoreductase activity"/>
    <property type="evidence" value="ECO:0007669"/>
    <property type="project" value="UniProtKB-KW"/>
</dbReference>
<dbReference type="Gene3D" id="3.40.109.10">
    <property type="entry name" value="NADH Oxidase"/>
    <property type="match status" value="1"/>
</dbReference>
<dbReference type="PANTHER" id="PTHR23026:SF90">
    <property type="entry name" value="IODOTYROSINE DEIODINASE 1"/>
    <property type="match status" value="1"/>
</dbReference>
<evidence type="ECO:0000259" key="4">
    <source>
        <dbReference type="Pfam" id="PF00881"/>
    </source>
</evidence>
<dbReference type="EMBL" id="UINC01010804">
    <property type="protein sequence ID" value="SVA47934.1"/>
    <property type="molecule type" value="Genomic_DNA"/>
</dbReference>
<proteinExistence type="predicted"/>
<reference evidence="5" key="1">
    <citation type="submission" date="2018-05" db="EMBL/GenBank/DDBJ databases">
        <authorList>
            <person name="Lanie J.A."/>
            <person name="Ng W.-L."/>
            <person name="Kazmierczak K.M."/>
            <person name="Andrzejewski T.M."/>
            <person name="Davidsen T.M."/>
            <person name="Wayne K.J."/>
            <person name="Tettelin H."/>
            <person name="Glass J.I."/>
            <person name="Rusch D."/>
            <person name="Podicherti R."/>
            <person name="Tsui H.-C.T."/>
            <person name="Winkler M.E."/>
        </authorList>
    </citation>
    <scope>NUCLEOTIDE SEQUENCE</scope>
</reference>
<dbReference type="CDD" id="cd02062">
    <property type="entry name" value="Nitro_FMN_reductase"/>
    <property type="match status" value="1"/>
</dbReference>
<name>A0A381W5Z1_9ZZZZ</name>
<feature type="domain" description="Nitroreductase" evidence="4">
    <location>
        <begin position="15"/>
        <end position="187"/>
    </location>
</feature>
<organism evidence="5">
    <name type="scientific">marine metagenome</name>
    <dbReference type="NCBI Taxonomy" id="408172"/>
    <lineage>
        <taxon>unclassified sequences</taxon>
        <taxon>metagenomes</taxon>
        <taxon>ecological metagenomes</taxon>
    </lineage>
</organism>
<gene>
    <name evidence="5" type="ORF">METZ01_LOCUS100788</name>
</gene>
<evidence type="ECO:0000256" key="1">
    <source>
        <dbReference type="ARBA" id="ARBA00022630"/>
    </source>
</evidence>
<dbReference type="InterPro" id="IPR000415">
    <property type="entry name" value="Nitroreductase-like"/>
</dbReference>
<keyword evidence="3" id="KW-0560">Oxidoreductase</keyword>